<gene>
    <name evidence="1" type="ORF">MNBD_GAMMA15-408</name>
</gene>
<organism evidence="1">
    <name type="scientific">hydrothermal vent metagenome</name>
    <dbReference type="NCBI Taxonomy" id="652676"/>
    <lineage>
        <taxon>unclassified sequences</taxon>
        <taxon>metagenomes</taxon>
        <taxon>ecological metagenomes</taxon>
    </lineage>
</organism>
<dbReference type="SUPFAM" id="SSF57938">
    <property type="entry name" value="DnaJ/Hsp40 cysteine-rich domain"/>
    <property type="match status" value="1"/>
</dbReference>
<protein>
    <submittedName>
        <fullName evidence="1">Uncharacterized protein</fullName>
    </submittedName>
</protein>
<dbReference type="EMBL" id="UOFN01000009">
    <property type="protein sequence ID" value="VAW72907.1"/>
    <property type="molecule type" value="Genomic_DNA"/>
</dbReference>
<dbReference type="AlphaFoldDB" id="A0A3B0YBG8"/>
<evidence type="ECO:0000313" key="1">
    <source>
        <dbReference type="EMBL" id="VAW72907.1"/>
    </source>
</evidence>
<sequence>MSKKVQLLPHATKTHLFKLITDSTYRKSADKSSYGYKPRGDGLMGRPCSPSQIKKFGYTSLLASGTATRHKKGGRDPGKLRIIRMIEDQRHTWWIADHTPSNLYRFHKIVGIPKCATCKGTAEQICPKCSGSASLSETSGRTNNFVRTSRCVTCAGKGWRKCPDCNRNVLVEGHTVSSNFNKW</sequence>
<accession>A0A3B0YBG8</accession>
<proteinExistence type="predicted"/>
<name>A0A3B0YBG8_9ZZZZ</name>
<reference evidence="1" key="1">
    <citation type="submission" date="2018-06" db="EMBL/GenBank/DDBJ databases">
        <authorList>
            <person name="Zhirakovskaya E."/>
        </authorList>
    </citation>
    <scope>NUCLEOTIDE SEQUENCE</scope>
</reference>
<dbReference type="InterPro" id="IPR036410">
    <property type="entry name" value="HSP_DnaJ_Cys-rich_dom_sf"/>
</dbReference>